<evidence type="ECO:0000313" key="14">
    <source>
        <dbReference type="EMBL" id="PSN83278.1"/>
    </source>
</evidence>
<evidence type="ECO:0000256" key="11">
    <source>
        <dbReference type="ARBA" id="ARBA00049047"/>
    </source>
</evidence>
<dbReference type="FunFam" id="3.40.50.1100:FF:000004">
    <property type="entry name" value="Tryptophan synthase beta chain"/>
    <property type="match status" value="1"/>
</dbReference>
<dbReference type="FunFam" id="3.40.50.1100:FF:000001">
    <property type="entry name" value="Tryptophan synthase beta chain"/>
    <property type="match status" value="1"/>
</dbReference>
<evidence type="ECO:0000256" key="2">
    <source>
        <dbReference type="ARBA" id="ARBA00002786"/>
    </source>
</evidence>
<dbReference type="CDD" id="cd06446">
    <property type="entry name" value="Trp-synth_B"/>
    <property type="match status" value="1"/>
</dbReference>
<dbReference type="PANTHER" id="PTHR48077">
    <property type="entry name" value="TRYPTOPHAN SYNTHASE-RELATED"/>
    <property type="match status" value="1"/>
</dbReference>
<name>A0A2R6AAC4_9ARCH</name>
<evidence type="ECO:0000256" key="4">
    <source>
        <dbReference type="ARBA" id="ARBA00009982"/>
    </source>
</evidence>
<feature type="modified residue" description="N6-(pyridoxal phosphate)lysine" evidence="12">
    <location>
        <position position="86"/>
    </location>
</feature>
<keyword evidence="7 12" id="KW-0822">Tryptophan biosynthesis</keyword>
<keyword evidence="9 12" id="KW-0057">Aromatic amino acid biosynthesis</keyword>
<evidence type="ECO:0000256" key="1">
    <source>
        <dbReference type="ARBA" id="ARBA00001933"/>
    </source>
</evidence>
<evidence type="ECO:0000256" key="8">
    <source>
        <dbReference type="ARBA" id="ARBA00022898"/>
    </source>
</evidence>
<sequence>MGEHGWFGEFGGQFAPETLMEALNTLWEEYKRISKDKAFRKTLNHYLREYAGRPTPLYYAKNLSEKIGGARIFLKREDLLHSGAHKINNAIGQALLAKTMGKTRVIAETGAGQHGVATAMAAAALGLRAEVYMGTEDMERQRLNVYRMKLLGAKVHPVDSGSRTLKDAINEAMRDWIASFETTHYLVGSVVGPHPYPTIVRDFQSVIGKEIKTQIIRKAGRLPDFVVACVGGGSNAIGAFNAFLKTRVKLVGVQAGGKGLESGKHAAPLLAGSVGVMHGMKTFVLQDENGQILVTHSIAAGLDYSGVGPEHAYLKQTGRVEYTSVTDEEAVEAFDTLCKTEGIIPALESSHALAYAIKLAQKLDRQKLIVVNLSGRGDKDVESVAKFRGEEI</sequence>
<comment type="caution">
    <text evidence="14">The sequence shown here is derived from an EMBL/GenBank/DDBJ whole genome shotgun (WGS) entry which is preliminary data.</text>
</comment>
<keyword evidence="8 12" id="KW-0663">Pyridoxal phosphate</keyword>
<dbReference type="PIRSF" id="PIRSF001413">
    <property type="entry name" value="Trp_syn_beta"/>
    <property type="match status" value="1"/>
</dbReference>
<keyword evidence="6 12" id="KW-0028">Amino-acid biosynthesis</keyword>
<evidence type="ECO:0000313" key="15">
    <source>
        <dbReference type="Proteomes" id="UP000240569"/>
    </source>
</evidence>
<feature type="domain" description="Tryptophan synthase beta chain-like PALP" evidence="13">
    <location>
        <begin position="51"/>
        <end position="375"/>
    </location>
</feature>
<dbReference type="Proteomes" id="UP000240569">
    <property type="component" value="Unassembled WGS sequence"/>
</dbReference>
<dbReference type="PROSITE" id="PS00168">
    <property type="entry name" value="TRP_SYNTHASE_BETA"/>
    <property type="match status" value="1"/>
</dbReference>
<dbReference type="Gene3D" id="3.40.50.1100">
    <property type="match status" value="2"/>
</dbReference>
<dbReference type="InterPro" id="IPR001926">
    <property type="entry name" value="TrpB-like_PALP"/>
</dbReference>
<evidence type="ECO:0000256" key="5">
    <source>
        <dbReference type="ARBA" id="ARBA00011270"/>
    </source>
</evidence>
<evidence type="ECO:0000256" key="7">
    <source>
        <dbReference type="ARBA" id="ARBA00022822"/>
    </source>
</evidence>
<comment type="similarity">
    <text evidence="4 12">Belongs to the TrpB family.</text>
</comment>
<gene>
    <name evidence="12" type="primary">trpB</name>
    <name evidence="14" type="ORF">B9Q02_10745</name>
</gene>
<dbReference type="UniPathway" id="UPA00035">
    <property type="reaction ID" value="UER00044"/>
</dbReference>
<dbReference type="EC" id="4.2.1.20" evidence="12"/>
<dbReference type="AlphaFoldDB" id="A0A2R6AAC4"/>
<comment type="function">
    <text evidence="2 12">The beta subunit is responsible for the synthesis of L-tryptophan from indole and L-serine.</text>
</comment>
<evidence type="ECO:0000256" key="6">
    <source>
        <dbReference type="ARBA" id="ARBA00022605"/>
    </source>
</evidence>
<dbReference type="InterPro" id="IPR006654">
    <property type="entry name" value="Trp_synth_beta"/>
</dbReference>
<evidence type="ECO:0000256" key="3">
    <source>
        <dbReference type="ARBA" id="ARBA00004733"/>
    </source>
</evidence>
<organism evidence="14 15">
    <name type="scientific">Candidatus Marsarchaeota G1 archaeon BE_D</name>
    <dbReference type="NCBI Taxonomy" id="1978156"/>
    <lineage>
        <taxon>Archaea</taxon>
        <taxon>Candidatus Marsarchaeota</taxon>
        <taxon>Candidatus Marsarchaeota group 1</taxon>
    </lineage>
</organism>
<proteinExistence type="inferred from homology"/>
<protein>
    <recommendedName>
        <fullName evidence="12">Tryptophan synthase beta chain</fullName>
        <ecNumber evidence="12">4.2.1.20</ecNumber>
    </recommendedName>
</protein>
<dbReference type="GO" id="GO:0005737">
    <property type="term" value="C:cytoplasm"/>
    <property type="evidence" value="ECO:0007669"/>
    <property type="project" value="TreeGrafter"/>
</dbReference>
<dbReference type="HAMAP" id="MF_00133">
    <property type="entry name" value="Trp_synth_beta"/>
    <property type="match status" value="1"/>
</dbReference>
<dbReference type="Pfam" id="PF00291">
    <property type="entry name" value="PALP"/>
    <property type="match status" value="1"/>
</dbReference>
<evidence type="ECO:0000259" key="13">
    <source>
        <dbReference type="Pfam" id="PF00291"/>
    </source>
</evidence>
<comment type="subunit">
    <text evidence="5 12">Tetramer of two alpha and two beta chains.</text>
</comment>
<evidence type="ECO:0000256" key="9">
    <source>
        <dbReference type="ARBA" id="ARBA00023141"/>
    </source>
</evidence>
<dbReference type="SUPFAM" id="SSF53686">
    <property type="entry name" value="Tryptophan synthase beta subunit-like PLP-dependent enzymes"/>
    <property type="match status" value="1"/>
</dbReference>
<dbReference type="EMBL" id="NEXD01000109">
    <property type="protein sequence ID" value="PSN83278.1"/>
    <property type="molecule type" value="Genomic_DNA"/>
</dbReference>
<dbReference type="NCBIfam" id="TIGR00263">
    <property type="entry name" value="trpB"/>
    <property type="match status" value="1"/>
</dbReference>
<comment type="catalytic activity">
    <reaction evidence="11 12">
        <text>(1S,2R)-1-C-(indol-3-yl)glycerol 3-phosphate + L-serine = D-glyceraldehyde 3-phosphate + L-tryptophan + H2O</text>
        <dbReference type="Rhea" id="RHEA:10532"/>
        <dbReference type="ChEBI" id="CHEBI:15377"/>
        <dbReference type="ChEBI" id="CHEBI:33384"/>
        <dbReference type="ChEBI" id="CHEBI:57912"/>
        <dbReference type="ChEBI" id="CHEBI:58866"/>
        <dbReference type="ChEBI" id="CHEBI:59776"/>
        <dbReference type="EC" id="4.2.1.20"/>
    </reaction>
</comment>
<dbReference type="InterPro" id="IPR023026">
    <property type="entry name" value="Trp_synth_beta/beta-like"/>
</dbReference>
<evidence type="ECO:0000256" key="10">
    <source>
        <dbReference type="ARBA" id="ARBA00023239"/>
    </source>
</evidence>
<reference evidence="14 15" key="1">
    <citation type="submission" date="2017-04" db="EMBL/GenBank/DDBJ databases">
        <title>Novel microbial lineages endemic to geothermal iron-oxide mats fill important gaps in the evolutionary history of Archaea.</title>
        <authorList>
            <person name="Jay Z.J."/>
            <person name="Beam J.P."/>
            <person name="Dlakic M."/>
            <person name="Rusch D.B."/>
            <person name="Kozubal M.A."/>
            <person name="Inskeep W.P."/>
        </authorList>
    </citation>
    <scope>NUCLEOTIDE SEQUENCE [LARGE SCALE GENOMIC DNA]</scope>
    <source>
        <strain evidence="14">BE_D</strain>
    </source>
</reference>
<accession>A0A2R6AAC4</accession>
<keyword evidence="10 12" id="KW-0456">Lyase</keyword>
<dbReference type="PANTHER" id="PTHR48077:SF3">
    <property type="entry name" value="TRYPTOPHAN SYNTHASE"/>
    <property type="match status" value="1"/>
</dbReference>
<dbReference type="InterPro" id="IPR006653">
    <property type="entry name" value="Trp_synth_b_CS"/>
</dbReference>
<dbReference type="InterPro" id="IPR036052">
    <property type="entry name" value="TrpB-like_PALP_sf"/>
</dbReference>
<dbReference type="GO" id="GO:0004834">
    <property type="term" value="F:tryptophan synthase activity"/>
    <property type="evidence" value="ECO:0007669"/>
    <property type="project" value="UniProtKB-UniRule"/>
</dbReference>
<comment type="pathway">
    <text evidence="3 12">Amino-acid biosynthesis; L-tryptophan biosynthesis; L-tryptophan from chorismate: step 5/5.</text>
</comment>
<comment type="cofactor">
    <cofactor evidence="1 12">
        <name>pyridoxal 5'-phosphate</name>
        <dbReference type="ChEBI" id="CHEBI:597326"/>
    </cofactor>
</comment>
<evidence type="ECO:0000256" key="12">
    <source>
        <dbReference type="HAMAP-Rule" id="MF_00133"/>
    </source>
</evidence>